<comment type="caution">
    <text evidence="1">The sequence shown here is derived from an EMBL/GenBank/DDBJ whole genome shotgun (WGS) entry which is preliminary data.</text>
</comment>
<accession>A0A6S7LTM2</accession>
<keyword evidence="2" id="KW-1185">Reference proteome</keyword>
<organism evidence="1 2">
    <name type="scientific">Paramuricea clavata</name>
    <name type="common">Red gorgonian</name>
    <name type="synonym">Violescent sea-whip</name>
    <dbReference type="NCBI Taxonomy" id="317549"/>
    <lineage>
        <taxon>Eukaryota</taxon>
        <taxon>Metazoa</taxon>
        <taxon>Cnidaria</taxon>
        <taxon>Anthozoa</taxon>
        <taxon>Octocorallia</taxon>
        <taxon>Malacalcyonacea</taxon>
        <taxon>Plexauridae</taxon>
        <taxon>Paramuricea</taxon>
    </lineage>
</organism>
<dbReference type="EMBL" id="CACRXK020030925">
    <property type="protein sequence ID" value="CAB4042829.1"/>
    <property type="molecule type" value="Genomic_DNA"/>
</dbReference>
<feature type="non-terminal residue" evidence="1">
    <location>
        <position position="130"/>
    </location>
</feature>
<evidence type="ECO:0000313" key="2">
    <source>
        <dbReference type="Proteomes" id="UP001152795"/>
    </source>
</evidence>
<dbReference type="Proteomes" id="UP001152795">
    <property type="component" value="Unassembled WGS sequence"/>
</dbReference>
<proteinExistence type="predicted"/>
<protein>
    <submittedName>
        <fullName evidence="1">Uncharacterized protein</fullName>
    </submittedName>
</protein>
<dbReference type="AlphaFoldDB" id="A0A6S7LTM2"/>
<feature type="non-terminal residue" evidence="1">
    <location>
        <position position="1"/>
    </location>
</feature>
<reference evidence="1" key="1">
    <citation type="submission" date="2020-04" db="EMBL/GenBank/DDBJ databases">
        <authorList>
            <person name="Alioto T."/>
            <person name="Alioto T."/>
            <person name="Gomez Garrido J."/>
        </authorList>
    </citation>
    <scope>NUCLEOTIDE SEQUENCE</scope>
    <source>
        <strain evidence="1">A484AB</strain>
    </source>
</reference>
<evidence type="ECO:0000313" key="1">
    <source>
        <dbReference type="EMBL" id="CAB4042829.1"/>
    </source>
</evidence>
<name>A0A6S7LTM2_PARCT</name>
<sequence length="130" mass="15075">HLELKLGKTKLDLEFLKSCKRHSVIPRFLWFKVANRRLRNSSAYRQCQNKLLKDEIIAKHARSRVLSSQVTVAHSNLASHVSSIDFIHLKSVSDRENTKKLSQHQRIQDRKLFRLCSEAKNDSSIDPNSV</sequence>
<dbReference type="OrthoDB" id="10049150at2759"/>
<gene>
    <name evidence="1" type="ORF">PACLA_8A061284</name>
</gene>